<proteinExistence type="inferred from homology"/>
<dbReference type="PANTHER" id="PTHR43401">
    <property type="entry name" value="L-THREONINE 3-DEHYDROGENASE"/>
    <property type="match status" value="1"/>
</dbReference>
<evidence type="ECO:0000256" key="4">
    <source>
        <dbReference type="RuleBase" id="RU361277"/>
    </source>
</evidence>
<name>A0ABS6K6J6_9FIRM</name>
<feature type="domain" description="Enoyl reductase (ER)" evidence="5">
    <location>
        <begin position="10"/>
        <end position="350"/>
    </location>
</feature>
<dbReference type="Pfam" id="PF00107">
    <property type="entry name" value="ADH_zinc_N"/>
    <property type="match status" value="1"/>
</dbReference>
<dbReference type="PROSITE" id="PS00059">
    <property type="entry name" value="ADH_ZINC"/>
    <property type="match status" value="1"/>
</dbReference>
<keyword evidence="3" id="KW-0560">Oxidoreductase</keyword>
<evidence type="ECO:0000313" key="7">
    <source>
        <dbReference type="Proteomes" id="UP001314681"/>
    </source>
</evidence>
<dbReference type="Pfam" id="PF08240">
    <property type="entry name" value="ADH_N"/>
    <property type="match status" value="1"/>
</dbReference>
<dbReference type="InterPro" id="IPR013154">
    <property type="entry name" value="ADH-like_N"/>
</dbReference>
<comment type="cofactor">
    <cofactor evidence="4">
        <name>Zn(2+)</name>
        <dbReference type="ChEBI" id="CHEBI:29105"/>
    </cofactor>
</comment>
<accession>A0ABS6K6J6</accession>
<dbReference type="InterPro" id="IPR036291">
    <property type="entry name" value="NAD(P)-bd_dom_sf"/>
</dbReference>
<dbReference type="EMBL" id="JAHQCX010000005">
    <property type="protein sequence ID" value="MBU9726144.1"/>
    <property type="molecule type" value="Genomic_DNA"/>
</dbReference>
<dbReference type="InterPro" id="IPR013149">
    <property type="entry name" value="ADH-like_C"/>
</dbReference>
<evidence type="ECO:0000256" key="2">
    <source>
        <dbReference type="ARBA" id="ARBA00022833"/>
    </source>
</evidence>
<dbReference type="Proteomes" id="UP001314681">
    <property type="component" value="Unassembled WGS sequence"/>
</dbReference>
<gene>
    <name evidence="6" type="ORF">KTH90_08965</name>
</gene>
<dbReference type="PANTHER" id="PTHR43401:SF2">
    <property type="entry name" value="L-THREONINE 3-DEHYDROGENASE"/>
    <property type="match status" value="1"/>
</dbReference>
<dbReference type="RefSeq" id="WP_158351055.1">
    <property type="nucleotide sequence ID" value="NZ_JAHQCX010000005.1"/>
</dbReference>
<organism evidence="6 7">
    <name type="scientific">Diplocloster modestus</name>
    <dbReference type="NCBI Taxonomy" id="2850322"/>
    <lineage>
        <taxon>Bacteria</taxon>
        <taxon>Bacillati</taxon>
        <taxon>Bacillota</taxon>
        <taxon>Clostridia</taxon>
        <taxon>Lachnospirales</taxon>
        <taxon>Lachnospiraceae</taxon>
        <taxon>Diplocloster</taxon>
    </lineage>
</organism>
<dbReference type="Gene3D" id="3.90.180.10">
    <property type="entry name" value="Medium-chain alcohol dehydrogenases, catalytic domain"/>
    <property type="match status" value="1"/>
</dbReference>
<dbReference type="Gene3D" id="3.40.50.720">
    <property type="entry name" value="NAD(P)-binding Rossmann-like Domain"/>
    <property type="match status" value="1"/>
</dbReference>
<evidence type="ECO:0000313" key="6">
    <source>
        <dbReference type="EMBL" id="MBU9726144.1"/>
    </source>
</evidence>
<dbReference type="SUPFAM" id="SSF50129">
    <property type="entry name" value="GroES-like"/>
    <property type="match status" value="1"/>
</dbReference>
<evidence type="ECO:0000256" key="1">
    <source>
        <dbReference type="ARBA" id="ARBA00022723"/>
    </source>
</evidence>
<keyword evidence="1 4" id="KW-0479">Metal-binding</keyword>
<dbReference type="InterPro" id="IPR002328">
    <property type="entry name" value="ADH_Zn_CS"/>
</dbReference>
<reference evidence="6 7" key="1">
    <citation type="submission" date="2021-06" db="EMBL/GenBank/DDBJ databases">
        <title>Description of novel taxa of the family Lachnospiraceae.</title>
        <authorList>
            <person name="Chaplin A.V."/>
            <person name="Sokolova S.R."/>
            <person name="Pikina A.P."/>
            <person name="Korzhanova M."/>
            <person name="Belova V."/>
            <person name="Korostin D."/>
            <person name="Efimov B.A."/>
        </authorList>
    </citation>
    <scope>NUCLEOTIDE SEQUENCE [LARGE SCALE GENOMIC DNA]</scope>
    <source>
        <strain evidence="6 7">ASD4241</strain>
    </source>
</reference>
<comment type="caution">
    <text evidence="6">The sequence shown here is derived from an EMBL/GenBank/DDBJ whole genome shotgun (WGS) entry which is preliminary data.</text>
</comment>
<comment type="similarity">
    <text evidence="4">Belongs to the zinc-containing alcohol dehydrogenase family.</text>
</comment>
<dbReference type="SUPFAM" id="SSF51735">
    <property type="entry name" value="NAD(P)-binding Rossmann-fold domains"/>
    <property type="match status" value="1"/>
</dbReference>
<keyword evidence="2 4" id="KW-0862">Zinc</keyword>
<evidence type="ECO:0000256" key="3">
    <source>
        <dbReference type="ARBA" id="ARBA00023002"/>
    </source>
</evidence>
<sequence>MKAVVLCGKGQVEFREVPEPVIGDDDILLEVKACGICGSDLHFYYGRLEPMGRVPFIMGHEFAGVIAGIGKNVTDYWKIGDRVVSENTGDACGRCPSCAAGNFVACAHRQTMGCSMDGGFTKYVRIPGRLLQMYPNCLYHIPDNLSFSEATLMDPAANGYNAVIQQAGFRSGETAVVFGVGALGLMSIQQAYIGGASRVIAVGMSSDRRSREDIARKYGATDFLASDEEEDLVGSVLKIAGENGVAVVVDAAGVPMITEQAIRIVRNEGAVVRIGMSDKTYNRGLDDFALKNVRIIGHMGYNAESWRNSLALAAAGRLDLQSIITCELPLEQYHQGFEMSRTQEASKVILIP</sequence>
<evidence type="ECO:0000259" key="5">
    <source>
        <dbReference type="SMART" id="SM00829"/>
    </source>
</evidence>
<protein>
    <submittedName>
        <fullName evidence="6">Alcohol dehydrogenase catalytic domain-containing protein</fullName>
    </submittedName>
</protein>
<keyword evidence="7" id="KW-1185">Reference proteome</keyword>
<dbReference type="SMART" id="SM00829">
    <property type="entry name" value="PKS_ER"/>
    <property type="match status" value="1"/>
</dbReference>
<dbReference type="InterPro" id="IPR020843">
    <property type="entry name" value="ER"/>
</dbReference>
<dbReference type="InterPro" id="IPR050129">
    <property type="entry name" value="Zn_alcohol_dh"/>
</dbReference>
<dbReference type="InterPro" id="IPR011032">
    <property type="entry name" value="GroES-like_sf"/>
</dbReference>